<proteinExistence type="inferred from homology"/>
<evidence type="ECO:0000256" key="5">
    <source>
        <dbReference type="ARBA" id="ARBA00022960"/>
    </source>
</evidence>
<keyword evidence="6 9" id="KW-1133">Transmembrane helix</keyword>
<organism evidence="10 11">
    <name type="scientific">Stagnimonas aquatica</name>
    <dbReference type="NCBI Taxonomy" id="2689987"/>
    <lineage>
        <taxon>Bacteria</taxon>
        <taxon>Pseudomonadati</taxon>
        <taxon>Pseudomonadota</taxon>
        <taxon>Gammaproteobacteria</taxon>
        <taxon>Nevskiales</taxon>
        <taxon>Nevskiaceae</taxon>
        <taxon>Stagnimonas</taxon>
    </lineage>
</organism>
<evidence type="ECO:0000256" key="2">
    <source>
        <dbReference type="ARBA" id="ARBA00007776"/>
    </source>
</evidence>
<dbReference type="Pfam" id="PF04093">
    <property type="entry name" value="MreD"/>
    <property type="match status" value="1"/>
</dbReference>
<dbReference type="Proteomes" id="UP000282106">
    <property type="component" value="Unassembled WGS sequence"/>
</dbReference>
<dbReference type="InterPro" id="IPR026034">
    <property type="entry name" value="MreD_proteobac"/>
</dbReference>
<dbReference type="InterPro" id="IPR007227">
    <property type="entry name" value="Cell_shape_determining_MreD"/>
</dbReference>
<evidence type="ECO:0000256" key="3">
    <source>
        <dbReference type="ARBA" id="ARBA00022475"/>
    </source>
</evidence>
<dbReference type="NCBIfam" id="TIGR03426">
    <property type="entry name" value="shape_MreD"/>
    <property type="match status" value="1"/>
</dbReference>
<dbReference type="RefSeq" id="WP_123212322.1">
    <property type="nucleotide sequence ID" value="NZ_RJVO01000006.1"/>
</dbReference>
<evidence type="ECO:0000256" key="4">
    <source>
        <dbReference type="ARBA" id="ARBA00022692"/>
    </source>
</evidence>
<dbReference type="PANTHER" id="PTHR37484">
    <property type="entry name" value="ROD SHAPE-DETERMINING PROTEIN MRED"/>
    <property type="match status" value="1"/>
</dbReference>
<evidence type="ECO:0000256" key="6">
    <source>
        <dbReference type="ARBA" id="ARBA00022989"/>
    </source>
</evidence>
<evidence type="ECO:0000313" key="11">
    <source>
        <dbReference type="Proteomes" id="UP000282106"/>
    </source>
</evidence>
<feature type="transmembrane region" description="Helical" evidence="9">
    <location>
        <begin position="98"/>
        <end position="119"/>
    </location>
</feature>
<keyword evidence="11" id="KW-1185">Reference proteome</keyword>
<evidence type="ECO:0000256" key="8">
    <source>
        <dbReference type="PIRNR" id="PIRNR018472"/>
    </source>
</evidence>
<dbReference type="EMBL" id="RJVO01000006">
    <property type="protein sequence ID" value="ROH88700.1"/>
    <property type="molecule type" value="Genomic_DNA"/>
</dbReference>
<evidence type="ECO:0000256" key="7">
    <source>
        <dbReference type="ARBA" id="ARBA00023136"/>
    </source>
</evidence>
<comment type="caution">
    <text evidence="10">The sequence shown here is derived from an EMBL/GenBank/DDBJ whole genome shotgun (WGS) entry which is preliminary data.</text>
</comment>
<protein>
    <recommendedName>
        <fullName evidence="8">Rod shape-determining protein MreD</fullName>
    </recommendedName>
</protein>
<reference evidence="10 11" key="1">
    <citation type="submission" date="2018-10" db="EMBL/GenBank/DDBJ databases">
        <authorList>
            <person name="Chen W.-M."/>
        </authorList>
    </citation>
    <scope>NUCLEOTIDE SEQUENCE [LARGE SCALE GENOMIC DNA]</scope>
    <source>
        <strain evidence="10 11">THS-13</strain>
    </source>
</reference>
<comment type="similarity">
    <text evidence="2 8">Belongs to the MreD family.</text>
</comment>
<dbReference type="PANTHER" id="PTHR37484:SF1">
    <property type="entry name" value="ROD SHAPE-DETERMINING PROTEIN MRED"/>
    <property type="match status" value="1"/>
</dbReference>
<keyword evidence="8" id="KW-0997">Cell inner membrane</keyword>
<keyword evidence="3 8" id="KW-1003">Cell membrane</keyword>
<dbReference type="AlphaFoldDB" id="A0A3N0V7C7"/>
<dbReference type="GO" id="GO:0008360">
    <property type="term" value="P:regulation of cell shape"/>
    <property type="evidence" value="ECO:0007669"/>
    <property type="project" value="UniProtKB-UniRule"/>
</dbReference>
<feature type="transmembrane region" description="Helical" evidence="9">
    <location>
        <begin position="131"/>
        <end position="153"/>
    </location>
</feature>
<dbReference type="PIRSF" id="PIRSF018472">
    <property type="entry name" value="MreD_proteobac"/>
    <property type="match status" value="1"/>
</dbReference>
<keyword evidence="4 9" id="KW-0812">Transmembrane</keyword>
<name>A0A3N0V7C7_9GAMM</name>
<comment type="function">
    <text evidence="8">Involved in formation of the rod shape of the cell. May also contribute to regulation of formation of penicillin-binding proteins.</text>
</comment>
<evidence type="ECO:0000256" key="9">
    <source>
        <dbReference type="SAM" id="Phobius"/>
    </source>
</evidence>
<dbReference type="InParanoid" id="A0A3N0V7C7"/>
<evidence type="ECO:0000256" key="1">
    <source>
        <dbReference type="ARBA" id="ARBA00004651"/>
    </source>
</evidence>
<keyword evidence="5 8" id="KW-0133">Cell shape</keyword>
<dbReference type="GO" id="GO:0005886">
    <property type="term" value="C:plasma membrane"/>
    <property type="evidence" value="ECO:0007669"/>
    <property type="project" value="UniProtKB-SubCell"/>
</dbReference>
<sequence>MTAALTRGLFAISLLIALMLQVVSLPDGLSALRPMWVALLIGYWAFYGPNLPMTLVAFLTGLGCDALYNTPLGQHAMGLILLAYALTRLRSSLGLFPLWQQTLTLTPVWAVYALLQFWFDGMARHAAEPSLRFLPIITTVLFWPLVCSAMDALRGPRGRP</sequence>
<feature type="transmembrane region" description="Helical" evidence="9">
    <location>
        <begin position="34"/>
        <end position="59"/>
    </location>
</feature>
<comment type="subcellular location">
    <subcellularLocation>
        <location evidence="8">Cell inner membrane</location>
    </subcellularLocation>
    <subcellularLocation>
        <location evidence="1">Cell membrane</location>
        <topology evidence="1">Multi-pass membrane protein</topology>
    </subcellularLocation>
</comment>
<evidence type="ECO:0000313" key="10">
    <source>
        <dbReference type="EMBL" id="ROH88700.1"/>
    </source>
</evidence>
<gene>
    <name evidence="10" type="primary">mreD</name>
    <name evidence="10" type="ORF">ED208_12845</name>
</gene>
<feature type="transmembrane region" description="Helical" evidence="9">
    <location>
        <begin position="66"/>
        <end position="86"/>
    </location>
</feature>
<keyword evidence="7 8" id="KW-0472">Membrane</keyword>
<accession>A0A3N0V7C7</accession>
<dbReference type="FunCoup" id="A0A3N0V7C7">
    <property type="interactions" value="106"/>
</dbReference>